<organism evidence="1 2">
    <name type="scientific">Cupriavidus oxalaticus</name>
    <dbReference type="NCBI Taxonomy" id="96344"/>
    <lineage>
        <taxon>Bacteria</taxon>
        <taxon>Pseudomonadati</taxon>
        <taxon>Pseudomonadota</taxon>
        <taxon>Betaproteobacteria</taxon>
        <taxon>Burkholderiales</taxon>
        <taxon>Burkholderiaceae</taxon>
        <taxon>Cupriavidus</taxon>
    </lineage>
</organism>
<protein>
    <submittedName>
        <fullName evidence="1">Uncharacterized protein</fullName>
    </submittedName>
</protein>
<comment type="caution">
    <text evidence="1">The sequence shown here is derived from an EMBL/GenBank/DDBJ whole genome shotgun (WGS) entry which is preliminary data.</text>
</comment>
<evidence type="ECO:0000313" key="2">
    <source>
        <dbReference type="Proteomes" id="UP000256862"/>
    </source>
</evidence>
<proteinExistence type="predicted"/>
<dbReference type="Proteomes" id="UP000256862">
    <property type="component" value="Unassembled WGS sequence"/>
</dbReference>
<dbReference type="AlphaFoldDB" id="A0A375FRK1"/>
<dbReference type="EMBL" id="OGUS01000084">
    <property type="protein sequence ID" value="SPC07697.1"/>
    <property type="molecule type" value="Genomic_DNA"/>
</dbReference>
<reference evidence="2" key="1">
    <citation type="submission" date="2018-01" db="EMBL/GenBank/DDBJ databases">
        <authorList>
            <person name="Gaut B.S."/>
            <person name="Morton B.R."/>
            <person name="Clegg M.T."/>
            <person name="Duvall M.R."/>
        </authorList>
    </citation>
    <scope>NUCLEOTIDE SEQUENCE [LARGE SCALE GENOMIC DNA]</scope>
</reference>
<evidence type="ECO:0000313" key="1">
    <source>
        <dbReference type="EMBL" id="SPC07697.1"/>
    </source>
</evidence>
<gene>
    <name evidence="1" type="ORF">CO2235_U770139</name>
</gene>
<accession>A0A375FRK1</accession>
<sequence length="73" mass="8233">MIKEGDPFQLKGIRWIKIGIKLHRAQNFFDFHIFPSLTNLSHSISIPNECSYAISFFIKGLPGIVGSVTSLVR</sequence>
<name>A0A375FRK1_9BURK</name>